<dbReference type="GO" id="GO:0047372">
    <property type="term" value="F:monoacylglycerol lipase activity"/>
    <property type="evidence" value="ECO:0007669"/>
    <property type="project" value="TreeGrafter"/>
</dbReference>
<dbReference type="InterPro" id="IPR000073">
    <property type="entry name" value="AB_hydrolase_1"/>
</dbReference>
<dbReference type="RefSeq" id="WP_145662238.1">
    <property type="nucleotide sequence ID" value="NZ_VITK01000003.1"/>
</dbReference>
<dbReference type="Pfam" id="PF00561">
    <property type="entry name" value="Abhydrolase_1"/>
    <property type="match status" value="1"/>
</dbReference>
<dbReference type="EMBL" id="VITK01000003">
    <property type="protein sequence ID" value="TWB02413.1"/>
    <property type="molecule type" value="Genomic_DNA"/>
</dbReference>
<organism evidence="2 3">
    <name type="scientific">Bradyrhizobium stylosanthis</name>
    <dbReference type="NCBI Taxonomy" id="1803665"/>
    <lineage>
        <taxon>Bacteria</taxon>
        <taxon>Pseudomonadati</taxon>
        <taxon>Pseudomonadota</taxon>
        <taxon>Alphaproteobacteria</taxon>
        <taxon>Hyphomicrobiales</taxon>
        <taxon>Nitrobacteraceae</taxon>
        <taxon>Bradyrhizobium</taxon>
    </lineage>
</organism>
<dbReference type="AlphaFoldDB" id="A0A560DZD8"/>
<comment type="caution">
    <text evidence="2">The sequence shown here is derived from an EMBL/GenBank/DDBJ whole genome shotgun (WGS) entry which is preliminary data.</text>
</comment>
<dbReference type="InterPro" id="IPR029058">
    <property type="entry name" value="AB_hydrolase_fold"/>
</dbReference>
<gene>
    <name evidence="2" type="ORF">FBZ96_1031195</name>
</gene>
<evidence type="ECO:0000313" key="3">
    <source>
        <dbReference type="Proteomes" id="UP000319949"/>
    </source>
</evidence>
<dbReference type="Proteomes" id="UP000319949">
    <property type="component" value="Unassembled WGS sequence"/>
</dbReference>
<protein>
    <submittedName>
        <fullName evidence="2">Pimeloyl-ACP methyl ester carboxylesterase</fullName>
    </submittedName>
</protein>
<name>A0A560DZD8_9BRAD</name>
<sequence>MKFETITLDIVGVRTVVRVIGEGDPVLALHGAATIEGQEWARALAARFRVFLPFHPGFGESGPAPHVCGMQDLVIHNLHLVDALGLELPHLVGHSMGGWMAAELAVFAGERFGRLVLNAPAGLNHPDHQGPDPRAIPPEEFPGYLAHRVEVAAQYFPGGALAPSPQEFEAARNKEGAALANILKACGPGHPNLIRWLRRIPNETLIVWGDKDRLVLPGQAEVWTKAIPNAQVFIVPGVGHFAMQEDPSCIDVIGDFLQSGRSRGATSAVSY</sequence>
<dbReference type="Gene3D" id="3.40.50.1820">
    <property type="entry name" value="alpha/beta hydrolase"/>
    <property type="match status" value="1"/>
</dbReference>
<dbReference type="SUPFAM" id="SSF53474">
    <property type="entry name" value="alpha/beta-Hydrolases"/>
    <property type="match status" value="1"/>
</dbReference>
<dbReference type="PANTHER" id="PTHR43798">
    <property type="entry name" value="MONOACYLGLYCEROL LIPASE"/>
    <property type="match status" value="1"/>
</dbReference>
<dbReference type="OrthoDB" id="9799612at2"/>
<dbReference type="PANTHER" id="PTHR43798:SF33">
    <property type="entry name" value="HYDROLASE, PUTATIVE (AFU_ORTHOLOGUE AFUA_2G14860)-RELATED"/>
    <property type="match status" value="1"/>
</dbReference>
<proteinExistence type="predicted"/>
<accession>A0A560DZD8</accession>
<keyword evidence="3" id="KW-1185">Reference proteome</keyword>
<dbReference type="InterPro" id="IPR050266">
    <property type="entry name" value="AB_hydrolase_sf"/>
</dbReference>
<dbReference type="PRINTS" id="PR00111">
    <property type="entry name" value="ABHYDROLASE"/>
</dbReference>
<feature type="domain" description="AB hydrolase-1" evidence="1">
    <location>
        <begin position="25"/>
        <end position="246"/>
    </location>
</feature>
<dbReference type="GO" id="GO:0046464">
    <property type="term" value="P:acylglycerol catabolic process"/>
    <property type="evidence" value="ECO:0007669"/>
    <property type="project" value="TreeGrafter"/>
</dbReference>
<dbReference type="GO" id="GO:0016020">
    <property type="term" value="C:membrane"/>
    <property type="evidence" value="ECO:0007669"/>
    <property type="project" value="TreeGrafter"/>
</dbReference>
<evidence type="ECO:0000313" key="2">
    <source>
        <dbReference type="EMBL" id="TWB02413.1"/>
    </source>
</evidence>
<evidence type="ECO:0000259" key="1">
    <source>
        <dbReference type="Pfam" id="PF00561"/>
    </source>
</evidence>
<reference evidence="2 3" key="1">
    <citation type="submission" date="2019-06" db="EMBL/GenBank/DDBJ databases">
        <title>Genomic Encyclopedia of Type Strains, Phase IV (KMG-V): Genome sequencing to study the core and pangenomes of soil and plant-associated prokaryotes.</title>
        <authorList>
            <person name="Whitman W."/>
        </authorList>
    </citation>
    <scope>NUCLEOTIDE SEQUENCE [LARGE SCALE GENOMIC DNA]</scope>
    <source>
        <strain evidence="2 3">BR 510</strain>
    </source>
</reference>